<organism evidence="2 3">
    <name type="scientific">Actinopolyspora biskrensis</name>
    <dbReference type="NCBI Taxonomy" id="1470178"/>
    <lineage>
        <taxon>Bacteria</taxon>
        <taxon>Bacillati</taxon>
        <taxon>Actinomycetota</taxon>
        <taxon>Actinomycetes</taxon>
        <taxon>Actinopolysporales</taxon>
        <taxon>Actinopolysporaceae</taxon>
        <taxon>Actinopolyspora</taxon>
    </lineage>
</organism>
<comment type="caution">
    <text evidence="2">The sequence shown here is derived from an EMBL/GenBank/DDBJ whole genome shotgun (WGS) entry which is preliminary data.</text>
</comment>
<dbReference type="PANTHER" id="PTHR43777:SF1">
    <property type="entry name" value="MOLYBDENUM COFACTOR CYTIDYLYLTRANSFERASE"/>
    <property type="match status" value="1"/>
</dbReference>
<protein>
    <submittedName>
        <fullName evidence="2">Nicotine blue oxidoreductase</fullName>
        <ecNumber evidence="2">1.1.1.328</ecNumber>
    </submittedName>
</protein>
<reference evidence="2 3" key="1">
    <citation type="submission" date="2020-07" db="EMBL/GenBank/DDBJ databases">
        <title>Genomic Encyclopedia of Type Strains, Phase III (KMG-III): the genomes of soil and plant-associated and newly described type strains.</title>
        <authorList>
            <person name="Whitman W."/>
        </authorList>
    </citation>
    <scope>NUCLEOTIDE SEQUENCE [LARGE SCALE GENOMIC DNA]</scope>
    <source>
        <strain evidence="2 3">CECT 8576</strain>
    </source>
</reference>
<proteinExistence type="predicted"/>
<evidence type="ECO:0000259" key="1">
    <source>
        <dbReference type="Pfam" id="PF12804"/>
    </source>
</evidence>
<gene>
    <name evidence="2" type="ORF">FHR84_003249</name>
</gene>
<evidence type="ECO:0000313" key="3">
    <source>
        <dbReference type="Proteomes" id="UP000548304"/>
    </source>
</evidence>
<sequence>MAGLVLAAGRGRRIGTPKALLRTRGELFVERAVRVLRLAGCSPVVVVLGAAAPAVTERADLATAEIVRNEDWATGMGSSLRAGLRTLATVESARETTGTLVLPVDMPGVTVEAARRVAALAEPHALAAACYEGERGHPVLLGRRHWNGVSELAVGDRGARDYLRTHGVALVPCEDVASGFDVDRPEDLTGE</sequence>
<dbReference type="Pfam" id="PF12804">
    <property type="entry name" value="NTP_transf_3"/>
    <property type="match status" value="1"/>
</dbReference>
<dbReference type="GO" id="GO:0016491">
    <property type="term" value="F:oxidoreductase activity"/>
    <property type="evidence" value="ECO:0007669"/>
    <property type="project" value="UniProtKB-KW"/>
</dbReference>
<dbReference type="AlphaFoldDB" id="A0A852Z127"/>
<dbReference type="InterPro" id="IPR029044">
    <property type="entry name" value="Nucleotide-diphossugar_trans"/>
</dbReference>
<dbReference type="InterPro" id="IPR025877">
    <property type="entry name" value="MobA-like_NTP_Trfase"/>
</dbReference>
<dbReference type="Proteomes" id="UP000548304">
    <property type="component" value="Unassembled WGS sequence"/>
</dbReference>
<feature type="domain" description="MobA-like NTP transferase" evidence="1">
    <location>
        <begin position="3"/>
        <end position="166"/>
    </location>
</feature>
<dbReference type="EC" id="1.1.1.328" evidence="2"/>
<dbReference type="GO" id="GO:0016779">
    <property type="term" value="F:nucleotidyltransferase activity"/>
    <property type="evidence" value="ECO:0007669"/>
    <property type="project" value="UniProtKB-ARBA"/>
</dbReference>
<keyword evidence="3" id="KW-1185">Reference proteome</keyword>
<dbReference type="CDD" id="cd04182">
    <property type="entry name" value="GT_2_like_f"/>
    <property type="match status" value="1"/>
</dbReference>
<keyword evidence="2" id="KW-0560">Oxidoreductase</keyword>
<dbReference type="EMBL" id="JACBYW010000006">
    <property type="protein sequence ID" value="NYH79900.1"/>
    <property type="molecule type" value="Genomic_DNA"/>
</dbReference>
<dbReference type="SUPFAM" id="SSF53448">
    <property type="entry name" value="Nucleotide-diphospho-sugar transferases"/>
    <property type="match status" value="1"/>
</dbReference>
<dbReference type="RefSeq" id="WP_179536291.1">
    <property type="nucleotide sequence ID" value="NZ_JACBYW010000006.1"/>
</dbReference>
<accession>A0A852Z127</accession>
<dbReference type="PANTHER" id="PTHR43777">
    <property type="entry name" value="MOLYBDENUM COFACTOR CYTIDYLYLTRANSFERASE"/>
    <property type="match status" value="1"/>
</dbReference>
<evidence type="ECO:0000313" key="2">
    <source>
        <dbReference type="EMBL" id="NYH79900.1"/>
    </source>
</evidence>
<dbReference type="Gene3D" id="3.90.550.10">
    <property type="entry name" value="Spore Coat Polysaccharide Biosynthesis Protein SpsA, Chain A"/>
    <property type="match status" value="1"/>
</dbReference>
<name>A0A852Z127_9ACTN</name>